<dbReference type="Proteomes" id="UP001303160">
    <property type="component" value="Unassembled WGS sequence"/>
</dbReference>
<proteinExistence type="predicted"/>
<feature type="compositionally biased region" description="Low complexity" evidence="1">
    <location>
        <begin position="171"/>
        <end position="186"/>
    </location>
</feature>
<dbReference type="EMBL" id="MU863909">
    <property type="protein sequence ID" value="KAK4201283.1"/>
    <property type="molecule type" value="Genomic_DNA"/>
</dbReference>
<name>A0AAN6XJ87_9PEZI</name>
<feature type="region of interest" description="Disordered" evidence="1">
    <location>
        <begin position="152"/>
        <end position="245"/>
    </location>
</feature>
<dbReference type="AlphaFoldDB" id="A0AAN6XJ87"/>
<keyword evidence="3" id="KW-1185">Reference proteome</keyword>
<feature type="region of interest" description="Disordered" evidence="1">
    <location>
        <begin position="110"/>
        <end position="131"/>
    </location>
</feature>
<gene>
    <name evidence="2" type="ORF">QBC40DRAFT_264345</name>
</gene>
<organism evidence="2 3">
    <name type="scientific">Triangularia verruculosa</name>
    <dbReference type="NCBI Taxonomy" id="2587418"/>
    <lineage>
        <taxon>Eukaryota</taxon>
        <taxon>Fungi</taxon>
        <taxon>Dikarya</taxon>
        <taxon>Ascomycota</taxon>
        <taxon>Pezizomycotina</taxon>
        <taxon>Sordariomycetes</taxon>
        <taxon>Sordariomycetidae</taxon>
        <taxon>Sordariales</taxon>
        <taxon>Podosporaceae</taxon>
        <taxon>Triangularia</taxon>
    </lineage>
</organism>
<protein>
    <submittedName>
        <fullName evidence="2">Uncharacterized protein</fullName>
    </submittedName>
</protein>
<accession>A0AAN6XJ87</accession>
<evidence type="ECO:0000313" key="3">
    <source>
        <dbReference type="Proteomes" id="UP001303160"/>
    </source>
</evidence>
<feature type="region of interest" description="Disordered" evidence="1">
    <location>
        <begin position="324"/>
        <end position="364"/>
    </location>
</feature>
<evidence type="ECO:0000256" key="1">
    <source>
        <dbReference type="SAM" id="MobiDB-lite"/>
    </source>
</evidence>
<comment type="caution">
    <text evidence="2">The sequence shown here is derived from an EMBL/GenBank/DDBJ whole genome shotgun (WGS) entry which is preliminary data.</text>
</comment>
<evidence type="ECO:0000313" key="2">
    <source>
        <dbReference type="EMBL" id="KAK4201283.1"/>
    </source>
</evidence>
<feature type="compositionally biased region" description="Polar residues" evidence="1">
    <location>
        <begin position="236"/>
        <end position="245"/>
    </location>
</feature>
<feature type="compositionally biased region" description="Pro residues" evidence="1">
    <location>
        <begin position="355"/>
        <end position="364"/>
    </location>
</feature>
<reference evidence="2" key="1">
    <citation type="journal article" date="2023" name="Mol. Phylogenet. Evol.">
        <title>Genome-scale phylogeny and comparative genomics of the fungal order Sordariales.</title>
        <authorList>
            <person name="Hensen N."/>
            <person name="Bonometti L."/>
            <person name="Westerberg I."/>
            <person name="Brannstrom I.O."/>
            <person name="Guillou S."/>
            <person name="Cros-Aarteil S."/>
            <person name="Calhoun S."/>
            <person name="Haridas S."/>
            <person name="Kuo A."/>
            <person name="Mondo S."/>
            <person name="Pangilinan J."/>
            <person name="Riley R."/>
            <person name="LaButti K."/>
            <person name="Andreopoulos B."/>
            <person name="Lipzen A."/>
            <person name="Chen C."/>
            <person name="Yan M."/>
            <person name="Daum C."/>
            <person name="Ng V."/>
            <person name="Clum A."/>
            <person name="Steindorff A."/>
            <person name="Ohm R.A."/>
            <person name="Martin F."/>
            <person name="Silar P."/>
            <person name="Natvig D.O."/>
            <person name="Lalanne C."/>
            <person name="Gautier V."/>
            <person name="Ament-Velasquez S.L."/>
            <person name="Kruys A."/>
            <person name="Hutchinson M.I."/>
            <person name="Powell A.J."/>
            <person name="Barry K."/>
            <person name="Miller A.N."/>
            <person name="Grigoriev I.V."/>
            <person name="Debuchy R."/>
            <person name="Gladieux P."/>
            <person name="Hiltunen Thoren M."/>
            <person name="Johannesson H."/>
        </authorList>
    </citation>
    <scope>NUCLEOTIDE SEQUENCE</scope>
    <source>
        <strain evidence="2">CBS 315.58</strain>
    </source>
</reference>
<feature type="compositionally biased region" description="Polar residues" evidence="1">
    <location>
        <begin position="112"/>
        <end position="131"/>
    </location>
</feature>
<reference evidence="2" key="2">
    <citation type="submission" date="2023-05" db="EMBL/GenBank/DDBJ databases">
        <authorList>
            <consortium name="Lawrence Berkeley National Laboratory"/>
            <person name="Steindorff A."/>
            <person name="Hensen N."/>
            <person name="Bonometti L."/>
            <person name="Westerberg I."/>
            <person name="Brannstrom I.O."/>
            <person name="Guillou S."/>
            <person name="Cros-Aarteil S."/>
            <person name="Calhoun S."/>
            <person name="Haridas S."/>
            <person name="Kuo A."/>
            <person name="Mondo S."/>
            <person name="Pangilinan J."/>
            <person name="Riley R."/>
            <person name="Labutti K."/>
            <person name="Andreopoulos B."/>
            <person name="Lipzen A."/>
            <person name="Chen C."/>
            <person name="Yanf M."/>
            <person name="Daum C."/>
            <person name="Ng V."/>
            <person name="Clum A."/>
            <person name="Ohm R."/>
            <person name="Martin F."/>
            <person name="Silar P."/>
            <person name="Natvig D."/>
            <person name="Lalanne C."/>
            <person name="Gautier V."/>
            <person name="Ament-Velasquez S.L."/>
            <person name="Kruys A."/>
            <person name="Hutchinson M.I."/>
            <person name="Powell A.J."/>
            <person name="Barry K."/>
            <person name="Miller A.N."/>
            <person name="Grigoriev I.V."/>
            <person name="Debuchy R."/>
            <person name="Gladieux P."/>
            <person name="Thoren M.H."/>
            <person name="Johannesson H."/>
        </authorList>
    </citation>
    <scope>NUCLEOTIDE SEQUENCE</scope>
    <source>
        <strain evidence="2">CBS 315.58</strain>
    </source>
</reference>
<sequence>MQRPETEILVHIAAPARGVDDARYRTLAAAYFDFKPAHYTRISAGQAAQEEGETTLPNEREFVGMGIGQGSPSLTQEHGVMDSPILSFQSANNNFHSPRLPFIAPASEPHISETQSSWQAPPSEIQDSMPNGNIVYDDLWTPSRKLDFFTSSLESQQMPSSPLVRRKSQRLVPSSQPQSLAPSQLRRSPRRRRNFQETTRSPDSSPPKPSLSRPSVPQPSLPQSRTYHGSYPPGQPQRQSSNQRSILPQETLSVSLSKEPSRPELFDAAYRIIPQSPDVSFIRRSNPTQTSSGEVIEETVLYSSNPTQKSVPCILEPPALVRAESEPVAKRRRPANDLEPGQPLVRSTSDIGPRRQPPARLPPNKPLAYYAAKLSVSSPPPPTAQTVLEPSDVISPVLSKLATELDLPSRFIPASQTRELRPFERGYWLVETTTWPPDLKKSAWTFLTNYIENGVAGWGTSCSRAEDYSWIKLRCWGCVVGHMHLVLYVASRRQVKDTGMKWYGGDGEVVVVMGPR</sequence>